<dbReference type="VEuPathDB" id="FungiDB:VP01_358g1"/>
<sequence>MVKKFEENASPGIQNESGSQALYGLLENKSCYHQLDALFRDKANGTALFKLNISRPGMELALSAVVDVDLRPPAPLAKGRQAMSAGNGQLD</sequence>
<proteinExistence type="predicted"/>
<dbReference type="AlphaFoldDB" id="A0A0L6UV55"/>
<keyword evidence="2" id="KW-1185">Reference proteome</keyword>
<comment type="caution">
    <text evidence="1">The sequence shown here is derived from an EMBL/GenBank/DDBJ whole genome shotgun (WGS) entry which is preliminary data.</text>
</comment>
<protein>
    <submittedName>
        <fullName evidence="1">Uncharacterized protein</fullName>
    </submittedName>
</protein>
<evidence type="ECO:0000313" key="2">
    <source>
        <dbReference type="Proteomes" id="UP000037035"/>
    </source>
</evidence>
<organism evidence="1 2">
    <name type="scientific">Puccinia sorghi</name>
    <dbReference type="NCBI Taxonomy" id="27349"/>
    <lineage>
        <taxon>Eukaryota</taxon>
        <taxon>Fungi</taxon>
        <taxon>Dikarya</taxon>
        <taxon>Basidiomycota</taxon>
        <taxon>Pucciniomycotina</taxon>
        <taxon>Pucciniomycetes</taxon>
        <taxon>Pucciniales</taxon>
        <taxon>Pucciniaceae</taxon>
        <taxon>Puccinia</taxon>
    </lineage>
</organism>
<reference evidence="1 2" key="1">
    <citation type="submission" date="2015-08" db="EMBL/GenBank/DDBJ databases">
        <title>Next Generation Sequencing and Analysis of the Genome of Puccinia sorghi L Schw, the Causal Agent of Maize Common Rust.</title>
        <authorList>
            <person name="Rochi L."/>
            <person name="Burguener G."/>
            <person name="Darino M."/>
            <person name="Turjanski A."/>
            <person name="Kreff E."/>
            <person name="Dieguez M.J."/>
            <person name="Sacco F."/>
        </authorList>
    </citation>
    <scope>NUCLEOTIDE SEQUENCE [LARGE SCALE GENOMIC DNA]</scope>
    <source>
        <strain evidence="1 2">RO10H11247</strain>
    </source>
</reference>
<accession>A0A0L6UV55</accession>
<gene>
    <name evidence="1" type="ORF">VP01_358g1</name>
</gene>
<name>A0A0L6UV55_9BASI</name>
<dbReference type="Proteomes" id="UP000037035">
    <property type="component" value="Unassembled WGS sequence"/>
</dbReference>
<dbReference type="EMBL" id="LAVV01008601">
    <property type="protein sequence ID" value="KNZ52406.1"/>
    <property type="molecule type" value="Genomic_DNA"/>
</dbReference>
<evidence type="ECO:0000313" key="1">
    <source>
        <dbReference type="EMBL" id="KNZ52406.1"/>
    </source>
</evidence>
<feature type="non-terminal residue" evidence="1">
    <location>
        <position position="91"/>
    </location>
</feature>